<evidence type="ECO:0000256" key="2">
    <source>
        <dbReference type="ARBA" id="ARBA00022741"/>
    </source>
</evidence>
<evidence type="ECO:0000313" key="5">
    <source>
        <dbReference type="EMBL" id="BDG02389.1"/>
    </source>
</evidence>
<dbReference type="Proteomes" id="UP001162891">
    <property type="component" value="Chromosome"/>
</dbReference>
<proteinExistence type="predicted"/>
<keyword evidence="2" id="KW-0547">Nucleotide-binding</keyword>
<dbReference type="InterPro" id="IPR017871">
    <property type="entry name" value="ABC_transporter-like_CS"/>
</dbReference>
<evidence type="ECO:0000259" key="4">
    <source>
        <dbReference type="PROSITE" id="PS50893"/>
    </source>
</evidence>
<dbReference type="GO" id="GO:0005524">
    <property type="term" value="F:ATP binding"/>
    <property type="evidence" value="ECO:0007669"/>
    <property type="project" value="UniProtKB-KW"/>
</dbReference>
<dbReference type="InterPro" id="IPR003439">
    <property type="entry name" value="ABC_transporter-like_ATP-bd"/>
</dbReference>
<gene>
    <name evidence="5" type="primary">ssuB</name>
    <name evidence="5" type="ORF">AMOR_13850</name>
</gene>
<protein>
    <submittedName>
        <fullName evidence="5">Sulfonate ABC transporter ATP-binding protein</fullName>
    </submittedName>
</protein>
<dbReference type="SUPFAM" id="SSF52540">
    <property type="entry name" value="P-loop containing nucleoside triphosphate hydrolases"/>
    <property type="match status" value="1"/>
</dbReference>
<dbReference type="InterPro" id="IPR003593">
    <property type="entry name" value="AAA+_ATPase"/>
</dbReference>
<dbReference type="Gene3D" id="3.40.50.300">
    <property type="entry name" value="P-loop containing nucleotide triphosphate hydrolases"/>
    <property type="match status" value="1"/>
</dbReference>
<feature type="domain" description="ABC transporter" evidence="4">
    <location>
        <begin position="21"/>
        <end position="250"/>
    </location>
</feature>
<dbReference type="PANTHER" id="PTHR42788:SF13">
    <property type="entry name" value="ALIPHATIC SULFONATES IMPORT ATP-BINDING PROTEIN SSUB"/>
    <property type="match status" value="1"/>
</dbReference>
<keyword evidence="6" id="KW-1185">Reference proteome</keyword>
<dbReference type="PROSITE" id="PS00211">
    <property type="entry name" value="ABC_TRANSPORTER_1"/>
    <property type="match status" value="1"/>
</dbReference>
<reference evidence="6" key="1">
    <citation type="journal article" date="2022" name="Int. J. Syst. Evol. Microbiol.">
        <title>Anaeromyxobacter oryzae sp. nov., Anaeromyxobacter diazotrophicus sp. nov. and Anaeromyxobacter paludicola sp. nov., isolated from paddy soils.</title>
        <authorList>
            <person name="Itoh H."/>
            <person name="Xu Z."/>
            <person name="Mise K."/>
            <person name="Masuda Y."/>
            <person name="Ushijima N."/>
            <person name="Hayakawa C."/>
            <person name="Shiratori Y."/>
            <person name="Senoo K."/>
        </authorList>
    </citation>
    <scope>NUCLEOTIDE SEQUENCE [LARGE SCALE GENOMIC DNA]</scope>
    <source>
        <strain evidence="6">Red232</strain>
    </source>
</reference>
<dbReference type="InterPro" id="IPR050166">
    <property type="entry name" value="ABC_transporter_ATP-bind"/>
</dbReference>
<dbReference type="PANTHER" id="PTHR42788">
    <property type="entry name" value="TAURINE IMPORT ATP-BINDING PROTEIN-RELATED"/>
    <property type="match status" value="1"/>
</dbReference>
<evidence type="ECO:0000313" key="6">
    <source>
        <dbReference type="Proteomes" id="UP001162891"/>
    </source>
</evidence>
<organism evidence="5 6">
    <name type="scientific">Anaeromyxobacter oryzae</name>
    <dbReference type="NCBI Taxonomy" id="2918170"/>
    <lineage>
        <taxon>Bacteria</taxon>
        <taxon>Pseudomonadati</taxon>
        <taxon>Myxococcota</taxon>
        <taxon>Myxococcia</taxon>
        <taxon>Myxococcales</taxon>
        <taxon>Cystobacterineae</taxon>
        <taxon>Anaeromyxobacteraceae</taxon>
        <taxon>Anaeromyxobacter</taxon>
    </lineage>
</organism>
<accession>A0ABN6MMV6</accession>
<dbReference type="Pfam" id="PF00005">
    <property type="entry name" value="ABC_tran"/>
    <property type="match status" value="1"/>
</dbReference>
<dbReference type="EMBL" id="AP025591">
    <property type="protein sequence ID" value="BDG02389.1"/>
    <property type="molecule type" value="Genomic_DNA"/>
</dbReference>
<dbReference type="RefSeq" id="WP_248360010.1">
    <property type="nucleotide sequence ID" value="NZ_AP025591.1"/>
</dbReference>
<evidence type="ECO:0000256" key="1">
    <source>
        <dbReference type="ARBA" id="ARBA00022448"/>
    </source>
</evidence>
<evidence type="ECO:0000256" key="3">
    <source>
        <dbReference type="ARBA" id="ARBA00022840"/>
    </source>
</evidence>
<dbReference type="InterPro" id="IPR027417">
    <property type="entry name" value="P-loop_NTPase"/>
</dbReference>
<name>A0ABN6MMV6_9BACT</name>
<keyword evidence="3 5" id="KW-0067">ATP-binding</keyword>
<dbReference type="SMART" id="SM00382">
    <property type="entry name" value="AAA"/>
    <property type="match status" value="1"/>
</dbReference>
<keyword evidence="1" id="KW-0813">Transport</keyword>
<dbReference type="CDD" id="cd03293">
    <property type="entry name" value="ABC_NrtD_SsuB_transporters"/>
    <property type="match status" value="1"/>
</dbReference>
<sequence>MTTTTIARRVLQSAAPEAPPIKATGIGKSFNANGNEVVALRGVDVDVRPGEFLSIIGGSGCGKSTFLRIVAGLERNDAGTVTVDGAPISGPSLERGIMFQDSRLLPWLTVERNVGFALGRLPKAEARRRIAEAIEVVGLSGFEKAYPHQLSGGMAQRAAIARVLVNKPRVLLLDEPFGALDALTRIQMQQELLRIWEVERSTVVLVTHDIDEAVYLGDRVAVMSNRPGTIRKLVHVDLPRPRDRSSGAFVSVRKRIYGEFFTAAESDIEFEI</sequence>
<dbReference type="PROSITE" id="PS50893">
    <property type="entry name" value="ABC_TRANSPORTER_2"/>
    <property type="match status" value="1"/>
</dbReference>